<reference evidence="2 3" key="1">
    <citation type="journal article" date="2017" name="Gigascience">
        <title>Genome sequence of the small brown planthopper, Laodelphax striatellus.</title>
        <authorList>
            <person name="Zhu J."/>
            <person name="Jiang F."/>
            <person name="Wang X."/>
            <person name="Yang P."/>
            <person name="Bao Y."/>
            <person name="Zhao W."/>
            <person name="Wang W."/>
            <person name="Lu H."/>
            <person name="Wang Q."/>
            <person name="Cui N."/>
            <person name="Li J."/>
            <person name="Chen X."/>
            <person name="Luo L."/>
            <person name="Yu J."/>
            <person name="Kang L."/>
            <person name="Cui F."/>
        </authorList>
    </citation>
    <scope>NUCLEOTIDE SEQUENCE [LARGE SCALE GENOMIC DNA]</scope>
    <source>
        <strain evidence="2">Lst14</strain>
    </source>
</reference>
<feature type="compositionally biased region" description="Basic and acidic residues" evidence="1">
    <location>
        <begin position="34"/>
        <end position="47"/>
    </location>
</feature>
<name>A0A482XRU9_LAOST</name>
<dbReference type="EMBL" id="QKKF02001985">
    <property type="protein sequence ID" value="RZF48546.1"/>
    <property type="molecule type" value="Genomic_DNA"/>
</dbReference>
<dbReference type="Proteomes" id="UP000291343">
    <property type="component" value="Unassembled WGS sequence"/>
</dbReference>
<proteinExistence type="predicted"/>
<dbReference type="AlphaFoldDB" id="A0A482XRU9"/>
<accession>A0A482XRU9</accession>
<protein>
    <submittedName>
        <fullName evidence="2">Uncharacterized protein</fullName>
    </submittedName>
</protein>
<feature type="region of interest" description="Disordered" evidence="1">
    <location>
        <begin position="371"/>
        <end position="396"/>
    </location>
</feature>
<evidence type="ECO:0000313" key="2">
    <source>
        <dbReference type="EMBL" id="RZF48546.1"/>
    </source>
</evidence>
<evidence type="ECO:0000313" key="3">
    <source>
        <dbReference type="Proteomes" id="UP000291343"/>
    </source>
</evidence>
<feature type="region of interest" description="Disordered" evidence="1">
    <location>
        <begin position="1"/>
        <end position="51"/>
    </location>
</feature>
<feature type="region of interest" description="Disordered" evidence="1">
    <location>
        <begin position="297"/>
        <end position="334"/>
    </location>
</feature>
<dbReference type="InParanoid" id="A0A482XRU9"/>
<comment type="caution">
    <text evidence="2">The sequence shown here is derived from an EMBL/GenBank/DDBJ whole genome shotgun (WGS) entry which is preliminary data.</text>
</comment>
<feature type="compositionally biased region" description="Polar residues" evidence="1">
    <location>
        <begin position="384"/>
        <end position="393"/>
    </location>
</feature>
<evidence type="ECO:0000256" key="1">
    <source>
        <dbReference type="SAM" id="MobiDB-lite"/>
    </source>
</evidence>
<sequence>MENGEPVTDGSILSEENKICLKSAGDNEGQQSSDKSEVYDKKHDNNGENKIISVPFFGGNLSLAEVQKMQRQARKKSKFPTRNTAESSSFECNMISNQLNRSEPILNTVPTLEISENCSVYSGKSCKEDEIRTKLQRKTNENLDKTCQSACELGMGGLKKNNVEVFDKTRIENRRVLDATEKIRDKRTMKKASESYLEQYRKRRGNECPNLPKSASSSQFSLDLSFSTFQTDLDERVSEVGSSCLYCSSSEERLDKESTNSDVKTQSSAKSSFVSCKSSVGSQEDGGEVEMLMNQTAKGMDDDGGSKKNSGSTKKQTQKSKKLEKEISEPSKSPLVPIRLARSLGPDLEAIKPKLTALQKRKEYGNRMSCLNRDNNQQKHTSDSNKIMKNSSNNEEDGVEVPIVHYVIDQFDASKLLDKPSPQKRKKRI</sequence>
<keyword evidence="3" id="KW-1185">Reference proteome</keyword>
<dbReference type="OrthoDB" id="10535174at2759"/>
<feature type="non-terminal residue" evidence="2">
    <location>
        <position position="429"/>
    </location>
</feature>
<dbReference type="SMR" id="A0A482XRU9"/>
<gene>
    <name evidence="2" type="ORF">LSTR_LSTR011161</name>
</gene>
<organism evidence="2 3">
    <name type="scientific">Laodelphax striatellus</name>
    <name type="common">Small brown planthopper</name>
    <name type="synonym">Delphax striatella</name>
    <dbReference type="NCBI Taxonomy" id="195883"/>
    <lineage>
        <taxon>Eukaryota</taxon>
        <taxon>Metazoa</taxon>
        <taxon>Ecdysozoa</taxon>
        <taxon>Arthropoda</taxon>
        <taxon>Hexapoda</taxon>
        <taxon>Insecta</taxon>
        <taxon>Pterygota</taxon>
        <taxon>Neoptera</taxon>
        <taxon>Paraneoptera</taxon>
        <taxon>Hemiptera</taxon>
        <taxon>Auchenorrhyncha</taxon>
        <taxon>Fulgoroidea</taxon>
        <taxon>Delphacidae</taxon>
        <taxon>Criomorphinae</taxon>
        <taxon>Laodelphax</taxon>
    </lineage>
</organism>